<proteinExistence type="predicted"/>
<dbReference type="EMBL" id="BARV01045669">
    <property type="protein sequence ID" value="GAI70759.1"/>
    <property type="molecule type" value="Genomic_DNA"/>
</dbReference>
<dbReference type="AlphaFoldDB" id="X1SSF2"/>
<feature type="non-terminal residue" evidence="1">
    <location>
        <position position="48"/>
    </location>
</feature>
<accession>X1SSF2</accession>
<evidence type="ECO:0000313" key="1">
    <source>
        <dbReference type="EMBL" id="GAI70759.1"/>
    </source>
</evidence>
<evidence type="ECO:0008006" key="2">
    <source>
        <dbReference type="Google" id="ProtNLM"/>
    </source>
</evidence>
<dbReference type="InterPro" id="IPR029066">
    <property type="entry name" value="PLP-binding_barrel"/>
</dbReference>
<comment type="caution">
    <text evidence="1">The sequence shown here is derived from an EMBL/GenBank/DDBJ whole genome shotgun (WGS) entry which is preliminary data.</text>
</comment>
<dbReference type="Gene3D" id="3.20.20.10">
    <property type="entry name" value="Alanine racemase"/>
    <property type="match status" value="1"/>
</dbReference>
<reference evidence="1" key="1">
    <citation type="journal article" date="2014" name="Front. Microbiol.">
        <title>High frequency of phylogenetically diverse reductive dehalogenase-homologous genes in deep subseafloor sedimentary metagenomes.</title>
        <authorList>
            <person name="Kawai M."/>
            <person name="Futagami T."/>
            <person name="Toyoda A."/>
            <person name="Takaki Y."/>
            <person name="Nishi S."/>
            <person name="Hori S."/>
            <person name="Arai W."/>
            <person name="Tsubouchi T."/>
            <person name="Morono Y."/>
            <person name="Uchiyama I."/>
            <person name="Ito T."/>
            <person name="Fujiyama A."/>
            <person name="Inagaki F."/>
            <person name="Takami H."/>
        </authorList>
    </citation>
    <scope>NUCLEOTIDE SEQUENCE</scope>
    <source>
        <strain evidence="1">Expedition CK06-06</strain>
    </source>
</reference>
<protein>
    <recommendedName>
        <fullName evidence="2">Alanine racemase</fullName>
    </recommendedName>
</protein>
<organism evidence="1">
    <name type="scientific">marine sediment metagenome</name>
    <dbReference type="NCBI Taxonomy" id="412755"/>
    <lineage>
        <taxon>unclassified sequences</taxon>
        <taxon>metagenomes</taxon>
        <taxon>ecological metagenomes</taxon>
    </lineage>
</organism>
<sequence>AAGGSARHGVQPDESALTLAKKVSQLPGVEVTGLYAHEMGAEATERSL</sequence>
<dbReference type="SUPFAM" id="SSF51419">
    <property type="entry name" value="PLP-binding barrel"/>
    <property type="match status" value="1"/>
</dbReference>
<feature type="non-terminal residue" evidence="1">
    <location>
        <position position="1"/>
    </location>
</feature>
<name>X1SSF2_9ZZZZ</name>
<gene>
    <name evidence="1" type="ORF">S06H3_66735</name>
</gene>